<evidence type="ECO:0000313" key="2">
    <source>
        <dbReference type="EnsemblPlants" id="Zm00001eb393080_P001"/>
    </source>
</evidence>
<feature type="region of interest" description="Disordered" evidence="1">
    <location>
        <begin position="166"/>
        <end position="191"/>
    </location>
</feature>
<proteinExistence type="predicted"/>
<dbReference type="AlphaFoldDB" id="A0A804RA47"/>
<evidence type="ECO:0000313" key="3">
    <source>
        <dbReference type="Proteomes" id="UP000007305"/>
    </source>
</evidence>
<sequence>MSCHQMTMIILTDAPVWLQRLVLEAEDLGDVVQVGVLRHQRPLRVVHPVVVVGDGDLGAPVVLVVELDVPVHPDGAHVRRALQQRLAVLARRVHPGRQRALGVPLDAAARTRVAAVAAAAARAPGARHDGAVVEGGEGDAAGRVPGRQLLRVGAGHRPRHERLRPAPVVGRPVHGGRHHGGGPAGVAQPGPHEREVPGQLHRLVGGTGQADGDLERGDGPRRVLPVRRHHAGLAAVGDLLVVGHPREEVHHGRGALAAVRDAALELGAVPLLRGLRPHDGPDHLLLGPRPPQRPPGRHDVPVHLVVAHRHHRHVPVGRPRDHVPLDGDVAVRVQGVVGHHCASASVCAAAASHGDRRGENVSVAHRPIDTVYIFR</sequence>
<keyword evidence="3" id="KW-1185">Reference proteome</keyword>
<evidence type="ECO:0000256" key="1">
    <source>
        <dbReference type="SAM" id="MobiDB-lite"/>
    </source>
</evidence>
<dbReference type="Proteomes" id="UP000007305">
    <property type="component" value="Chromosome 9"/>
</dbReference>
<reference evidence="3" key="1">
    <citation type="journal article" date="2009" name="Science">
        <title>The B73 maize genome: complexity, diversity, and dynamics.</title>
        <authorList>
            <person name="Schnable P.S."/>
            <person name="Ware D."/>
            <person name="Fulton R.S."/>
            <person name="Stein J.C."/>
            <person name="Wei F."/>
            <person name="Pasternak S."/>
            <person name="Liang C."/>
            <person name="Zhang J."/>
            <person name="Fulton L."/>
            <person name="Graves T.A."/>
            <person name="Minx P."/>
            <person name="Reily A.D."/>
            <person name="Courtney L."/>
            <person name="Kruchowski S.S."/>
            <person name="Tomlinson C."/>
            <person name="Strong C."/>
            <person name="Delehaunty K."/>
            <person name="Fronick C."/>
            <person name="Courtney B."/>
            <person name="Rock S.M."/>
            <person name="Belter E."/>
            <person name="Du F."/>
            <person name="Kim K."/>
            <person name="Abbott R.M."/>
            <person name="Cotton M."/>
            <person name="Levy A."/>
            <person name="Marchetto P."/>
            <person name="Ochoa K."/>
            <person name="Jackson S.M."/>
            <person name="Gillam B."/>
            <person name="Chen W."/>
            <person name="Yan L."/>
            <person name="Higginbotham J."/>
            <person name="Cardenas M."/>
            <person name="Waligorski J."/>
            <person name="Applebaum E."/>
            <person name="Phelps L."/>
            <person name="Falcone J."/>
            <person name="Kanchi K."/>
            <person name="Thane T."/>
            <person name="Scimone A."/>
            <person name="Thane N."/>
            <person name="Henke J."/>
            <person name="Wang T."/>
            <person name="Ruppert J."/>
            <person name="Shah N."/>
            <person name="Rotter K."/>
            <person name="Hodges J."/>
            <person name="Ingenthron E."/>
            <person name="Cordes M."/>
            <person name="Kohlberg S."/>
            <person name="Sgro J."/>
            <person name="Delgado B."/>
            <person name="Mead K."/>
            <person name="Chinwalla A."/>
            <person name="Leonard S."/>
            <person name="Crouse K."/>
            <person name="Collura K."/>
            <person name="Kudrna D."/>
            <person name="Currie J."/>
            <person name="He R."/>
            <person name="Angelova A."/>
            <person name="Rajasekar S."/>
            <person name="Mueller T."/>
            <person name="Lomeli R."/>
            <person name="Scara G."/>
            <person name="Ko A."/>
            <person name="Delaney K."/>
            <person name="Wissotski M."/>
            <person name="Lopez G."/>
            <person name="Campos D."/>
            <person name="Braidotti M."/>
            <person name="Ashley E."/>
            <person name="Golser W."/>
            <person name="Kim H."/>
            <person name="Lee S."/>
            <person name="Lin J."/>
            <person name="Dujmic Z."/>
            <person name="Kim W."/>
            <person name="Talag J."/>
            <person name="Zuccolo A."/>
            <person name="Fan C."/>
            <person name="Sebastian A."/>
            <person name="Kramer M."/>
            <person name="Spiegel L."/>
            <person name="Nascimento L."/>
            <person name="Zutavern T."/>
            <person name="Miller B."/>
            <person name="Ambroise C."/>
            <person name="Muller S."/>
            <person name="Spooner W."/>
            <person name="Narechania A."/>
            <person name="Ren L."/>
            <person name="Wei S."/>
            <person name="Kumari S."/>
            <person name="Faga B."/>
            <person name="Levy M.J."/>
            <person name="McMahan L."/>
            <person name="Van Buren P."/>
            <person name="Vaughn M.W."/>
            <person name="Ying K."/>
            <person name="Yeh C.-T."/>
            <person name="Emrich S.J."/>
            <person name="Jia Y."/>
            <person name="Kalyanaraman A."/>
            <person name="Hsia A.-P."/>
            <person name="Barbazuk W.B."/>
            <person name="Baucom R.S."/>
            <person name="Brutnell T.P."/>
            <person name="Carpita N.C."/>
            <person name="Chaparro C."/>
            <person name="Chia J.-M."/>
            <person name="Deragon J.-M."/>
            <person name="Estill J.C."/>
            <person name="Fu Y."/>
            <person name="Jeddeloh J.A."/>
            <person name="Han Y."/>
            <person name="Lee H."/>
            <person name="Li P."/>
            <person name="Lisch D.R."/>
            <person name="Liu S."/>
            <person name="Liu Z."/>
            <person name="Nagel D.H."/>
            <person name="McCann M.C."/>
            <person name="SanMiguel P."/>
            <person name="Myers A.M."/>
            <person name="Nettleton D."/>
            <person name="Nguyen J."/>
            <person name="Penning B.W."/>
            <person name="Ponnala L."/>
            <person name="Schneider K.L."/>
            <person name="Schwartz D.C."/>
            <person name="Sharma A."/>
            <person name="Soderlund C."/>
            <person name="Springer N.M."/>
            <person name="Sun Q."/>
            <person name="Wang H."/>
            <person name="Waterman M."/>
            <person name="Westerman R."/>
            <person name="Wolfgruber T.K."/>
            <person name="Yang L."/>
            <person name="Yu Y."/>
            <person name="Zhang L."/>
            <person name="Zhou S."/>
            <person name="Zhu Q."/>
            <person name="Bennetzen J.L."/>
            <person name="Dawe R.K."/>
            <person name="Jiang J."/>
            <person name="Jiang N."/>
            <person name="Presting G.G."/>
            <person name="Wessler S.R."/>
            <person name="Aluru S."/>
            <person name="Martienssen R.A."/>
            <person name="Clifton S.W."/>
            <person name="McCombie W.R."/>
            <person name="Wing R.A."/>
            <person name="Wilson R.K."/>
        </authorList>
    </citation>
    <scope>NUCLEOTIDE SEQUENCE [LARGE SCALE GENOMIC DNA]</scope>
    <source>
        <strain evidence="3">cv. B73</strain>
    </source>
</reference>
<dbReference type="EnsemblPlants" id="Zm00001eb393080_T001">
    <property type="protein sequence ID" value="Zm00001eb393080_P001"/>
    <property type="gene ID" value="Zm00001eb393080"/>
</dbReference>
<reference evidence="2" key="3">
    <citation type="submission" date="2021-05" db="UniProtKB">
        <authorList>
            <consortium name="EnsemblPlants"/>
        </authorList>
    </citation>
    <scope>IDENTIFICATION</scope>
    <source>
        <strain evidence="2">cv. B73</strain>
    </source>
</reference>
<dbReference type="Gramene" id="Zm00001eb393080_T001">
    <property type="protein sequence ID" value="Zm00001eb393080_P001"/>
    <property type="gene ID" value="Zm00001eb393080"/>
</dbReference>
<protein>
    <submittedName>
        <fullName evidence="2">Uncharacterized protein</fullName>
    </submittedName>
</protein>
<reference evidence="2" key="2">
    <citation type="submission" date="2019-07" db="EMBL/GenBank/DDBJ databases">
        <authorList>
            <person name="Seetharam A."/>
            <person name="Woodhouse M."/>
            <person name="Cannon E."/>
        </authorList>
    </citation>
    <scope>NUCLEOTIDE SEQUENCE [LARGE SCALE GENOMIC DNA]</scope>
    <source>
        <strain evidence="2">cv. B73</strain>
    </source>
</reference>
<dbReference type="InParanoid" id="A0A804RA47"/>
<organism evidence="2 3">
    <name type="scientific">Zea mays</name>
    <name type="common">Maize</name>
    <dbReference type="NCBI Taxonomy" id="4577"/>
    <lineage>
        <taxon>Eukaryota</taxon>
        <taxon>Viridiplantae</taxon>
        <taxon>Streptophyta</taxon>
        <taxon>Embryophyta</taxon>
        <taxon>Tracheophyta</taxon>
        <taxon>Spermatophyta</taxon>
        <taxon>Magnoliopsida</taxon>
        <taxon>Liliopsida</taxon>
        <taxon>Poales</taxon>
        <taxon>Poaceae</taxon>
        <taxon>PACMAD clade</taxon>
        <taxon>Panicoideae</taxon>
        <taxon>Andropogonodae</taxon>
        <taxon>Andropogoneae</taxon>
        <taxon>Tripsacinae</taxon>
        <taxon>Zea</taxon>
    </lineage>
</organism>
<accession>A0A804RA47</accession>
<name>A0A804RA47_MAIZE</name>